<dbReference type="Proteomes" id="UP000619838">
    <property type="component" value="Unassembled WGS sequence"/>
</dbReference>
<proteinExistence type="predicted"/>
<reference evidence="2 3" key="1">
    <citation type="journal article" date="2020" name="Microorganisms">
        <title>Simultaneous Genome Sequencing of Prosthecochloris ethylica and Desulfuromonas acetoxidans within a Syntrophic Mixture Reveals Unique Pili and Protein Interactions.</title>
        <authorList>
            <person name="Kyndt J.A."/>
            <person name="Van Beeumen J.J."/>
            <person name="Meyer T.E."/>
        </authorList>
    </citation>
    <scope>NUCLEOTIDE SEQUENCE [LARGE SCALE GENOMIC DNA]</scope>
    <source>
        <strain evidence="2 3">N3</strain>
    </source>
</reference>
<protein>
    <submittedName>
        <fullName evidence="2">CRISPR system precrRNA processing endoribonuclease RAMP protein Cas6</fullName>
    </submittedName>
</protein>
<dbReference type="EMBL" id="JADGII010000013">
    <property type="protein sequence ID" value="MBF0637198.1"/>
    <property type="molecule type" value="Genomic_DNA"/>
</dbReference>
<keyword evidence="3" id="KW-1185">Reference proteome</keyword>
<feature type="domain" description="CRISPR-associated protein Cas6 C-terminal" evidence="1">
    <location>
        <begin position="190"/>
        <end position="322"/>
    </location>
</feature>
<dbReference type="Gene3D" id="3.30.70.1900">
    <property type="match status" value="1"/>
</dbReference>
<sequence length="332" mass="37049">MYQPPASLRLARLRFTIEPVEEIMLPEYKGSVLRGGFGHAFRRATCTTRERTCEACILKSSCAYYRVFESKVSRDVAERLRLGGDAPHPFVIEPPLTEQRVFQPGDSLSFSLVLFGAAVEQLPFFVYAFMILGENFGIGKGRGRFRLTGVQNENGTELFDNGSLAGGFAVRSAEELLSDSSDAVEDKVTLKFQTPLRLKTSFGRSRKSLLTSLDDQVGIRVLLKALYHRAFVLNQLYGDGVNEEVYDSRNLPLVDGDVTVEESDTFWYDWERYSNRQDRSMKLGGLMGRVTLSGNIKPFLPLLNLGRYLHVGKGTGFGLGKYRIVETSGAAP</sequence>
<evidence type="ECO:0000313" key="3">
    <source>
        <dbReference type="Proteomes" id="UP000619838"/>
    </source>
</evidence>
<dbReference type="InterPro" id="IPR019267">
    <property type="entry name" value="CRISPR-assoc_Cas6_C"/>
</dbReference>
<evidence type="ECO:0000259" key="1">
    <source>
        <dbReference type="Pfam" id="PF10040"/>
    </source>
</evidence>
<evidence type="ECO:0000313" key="2">
    <source>
        <dbReference type="EMBL" id="MBF0637198.1"/>
    </source>
</evidence>
<comment type="caution">
    <text evidence="2">The sequence shown here is derived from an EMBL/GenBank/DDBJ whole genome shotgun (WGS) entry which is preliminary data.</text>
</comment>
<gene>
    <name evidence="2" type="primary">cas6</name>
    <name evidence="2" type="ORF">INT08_08445</name>
</gene>
<accession>A0ABR9XTC9</accession>
<organism evidence="2 3">
    <name type="scientific">Prosthecochloris ethylica</name>
    <dbReference type="NCBI Taxonomy" id="2743976"/>
    <lineage>
        <taxon>Bacteria</taxon>
        <taxon>Pseudomonadati</taxon>
        <taxon>Chlorobiota</taxon>
        <taxon>Chlorobiia</taxon>
        <taxon>Chlorobiales</taxon>
        <taxon>Chlorobiaceae</taxon>
        <taxon>Prosthecochloris</taxon>
    </lineage>
</organism>
<name>A0ABR9XTC9_9CHLB</name>
<dbReference type="Pfam" id="PF10040">
    <property type="entry name" value="CRISPR_Cas6"/>
    <property type="match status" value="1"/>
</dbReference>